<dbReference type="InterPro" id="IPR036116">
    <property type="entry name" value="FN3_sf"/>
</dbReference>
<accession>A0A538U7L5</accession>
<dbReference type="SMART" id="SM00060">
    <property type="entry name" value="FN3"/>
    <property type="match status" value="2"/>
</dbReference>
<name>A0A538U7L5_UNCEI</name>
<dbReference type="CDD" id="cd00063">
    <property type="entry name" value="FN3"/>
    <property type="match status" value="2"/>
</dbReference>
<dbReference type="PROSITE" id="PS50853">
    <property type="entry name" value="FN3"/>
    <property type="match status" value="2"/>
</dbReference>
<dbReference type="SUPFAM" id="SSF49265">
    <property type="entry name" value="Fibronectin type III"/>
    <property type="match status" value="1"/>
</dbReference>
<gene>
    <name evidence="5" type="ORF">E6K80_04205</name>
</gene>
<evidence type="ECO:0000313" key="5">
    <source>
        <dbReference type="EMBL" id="TMQ71904.1"/>
    </source>
</evidence>
<keyword evidence="1" id="KW-0732">Signal</keyword>
<dbReference type="Pfam" id="PF13385">
    <property type="entry name" value="Laminin_G_3"/>
    <property type="match status" value="2"/>
</dbReference>
<dbReference type="Gene3D" id="3.60.21.10">
    <property type="match status" value="1"/>
</dbReference>
<feature type="region of interest" description="Disordered" evidence="3">
    <location>
        <begin position="60"/>
        <end position="80"/>
    </location>
</feature>
<dbReference type="SUPFAM" id="SSF49899">
    <property type="entry name" value="Concanavalin A-like lectins/glucanases"/>
    <property type="match status" value="2"/>
</dbReference>
<organism evidence="5 6">
    <name type="scientific">Eiseniibacteriota bacterium</name>
    <dbReference type="NCBI Taxonomy" id="2212470"/>
    <lineage>
        <taxon>Bacteria</taxon>
        <taxon>Candidatus Eiseniibacteriota</taxon>
    </lineage>
</organism>
<dbReference type="EMBL" id="VBPA01000090">
    <property type="protein sequence ID" value="TMQ71904.1"/>
    <property type="molecule type" value="Genomic_DNA"/>
</dbReference>
<evidence type="ECO:0000256" key="2">
    <source>
        <dbReference type="ARBA" id="ARBA00023157"/>
    </source>
</evidence>
<reference evidence="5 6" key="1">
    <citation type="journal article" date="2019" name="Nat. Microbiol.">
        <title>Mediterranean grassland soil C-N compound turnover is dependent on rainfall and depth, and is mediated by genomically divergent microorganisms.</title>
        <authorList>
            <person name="Diamond S."/>
            <person name="Andeer P.F."/>
            <person name="Li Z."/>
            <person name="Crits-Christoph A."/>
            <person name="Burstein D."/>
            <person name="Anantharaman K."/>
            <person name="Lane K.R."/>
            <person name="Thomas B.C."/>
            <person name="Pan C."/>
            <person name="Northen T.R."/>
            <person name="Banfield J.F."/>
        </authorList>
    </citation>
    <scope>NUCLEOTIDE SEQUENCE [LARGE SCALE GENOMIC DNA]</scope>
    <source>
        <strain evidence="5">WS_10</strain>
    </source>
</reference>
<evidence type="ECO:0000259" key="4">
    <source>
        <dbReference type="PROSITE" id="PS50853"/>
    </source>
</evidence>
<dbReference type="PANTHER" id="PTHR43143">
    <property type="entry name" value="METALLOPHOSPHOESTERASE, CALCINEURIN SUPERFAMILY"/>
    <property type="match status" value="1"/>
</dbReference>
<dbReference type="InterPro" id="IPR003961">
    <property type="entry name" value="FN3_dom"/>
</dbReference>
<evidence type="ECO:0000313" key="6">
    <source>
        <dbReference type="Proteomes" id="UP000319836"/>
    </source>
</evidence>
<dbReference type="InterPro" id="IPR013320">
    <property type="entry name" value="ConA-like_dom_sf"/>
</dbReference>
<feature type="domain" description="Fibronectin type-III" evidence="4">
    <location>
        <begin position="72"/>
        <end position="163"/>
    </location>
</feature>
<sequence>MARTETEILSTLDAAVTGPMSGLVARWGLDEDAETTVHSTAGTPMDGAIVGTNWSWGGGAPFDIATPQPPAPPTAPSASAPLWSRVELSWTDAADDESSYEIERSTTGSDGPFTPVAVRPANTTSWADTDRTTTTPYCYRVRAVNSVGASSWAGPVCVTTPAVGNTALAFVTSSAYVSFGDAAALKLPQFTLETWFRRDGAGTTTSTGAGGIDNAIPLVTKGRGEADTPTQDMNWFLGIRASDAVLCADFEEGAGGASPSLNHPLAGVTPIANGVWYHAAATYDGLRFRLYLDGSLESERVVGQPPATAGTQWAALASALNTLGVPEGRFQGALDEVRIWGVARTESEIISTINSAITAPTPGLVARWGMDEGSGSQVHGSAGTPIDGAVLGASWSWLAGAPFDLTPSAPPADPTNVAASSPLWSRVDVTWSDASTNESGFEVERAAAGPGGPFSLVTVRPANAYAYSDQGLAASTTYWYRVRAINAAGPSQYAGPVSVTTAALGNTALLLDGATSYVRVADAPALHLSAFTIETWFRRDGAGLGTDTGVGGIPDAIPLVAKGRAEADAPAVDVNYLLGIRASDGVLCSDFEEGASGLSPSANHPLFGGTDVGVGAWRHGALTYDGAVCSLYLDGVLQAQKTIGQQPAAASTVALGLGSAWDHARTQAEILSTINGRLTGQIQGLVARWGLDEGIGNSVASTAAIPGSGAILGAGSWVNGAPLDLVFNQPPQVPDLMAPANHSTSCPTNCPLGVSVTDPNGGDLWVIWYGRAVPAVGSDFTLIGLPDTQYYTGELNGGLNAMFRAQTDWIVAHRVSHNIPYVIHLGDCVENGQNGGNPIEWMRADTSLSILEDPNTTQRLDGIPYGVCVGNHDQSPNGDPDGSTTTFYNQYFGVARFQNRGYYGGHFGVNNDNWYDLFSAGGMDFIVVSFEFDPTPDADVLAWADQLLTTYSDRRAIIATHYVTDTGNPAPFSPQAQAIYDALKSHPNLFLMVGGHIWGEGRRQDTWNGHTVHALLADYQGGANGGNGYMRLMEFSPANNVIRVRTYSPWLDLFEADADSSSQFTLSYPMSTPQPFQALGTATVASGAAGALAWSGLAPNTQYEWYATVSDGTITTTSPTWSFTTSSIVGVGPTPATGLSLASVAPNPAMTDFQVAFTLPRETAVRLTLIDVQGREVATLADGRFPSGRSVVPWNRGHAATIQSGVYFVRMQTLGASFVRRLVLMR</sequence>
<dbReference type="InterPro" id="IPR006558">
    <property type="entry name" value="LamG-like"/>
</dbReference>
<dbReference type="Gene3D" id="2.60.120.200">
    <property type="match status" value="2"/>
</dbReference>
<feature type="domain" description="Fibronectin type-III" evidence="4">
    <location>
        <begin position="410"/>
        <end position="504"/>
    </location>
</feature>
<comment type="caution">
    <text evidence="5">The sequence shown here is derived from an EMBL/GenBank/DDBJ whole genome shotgun (WGS) entry which is preliminary data.</text>
</comment>
<dbReference type="PANTHER" id="PTHR43143:SF5">
    <property type="entry name" value="SECRETED PROTEIN"/>
    <property type="match status" value="1"/>
</dbReference>
<keyword evidence="2" id="KW-1015">Disulfide bond</keyword>
<dbReference type="NCBIfam" id="TIGR04183">
    <property type="entry name" value="Por_Secre_tail"/>
    <property type="match status" value="1"/>
</dbReference>
<dbReference type="InterPro" id="IPR013783">
    <property type="entry name" value="Ig-like_fold"/>
</dbReference>
<dbReference type="InterPro" id="IPR026444">
    <property type="entry name" value="Secre_tail"/>
</dbReference>
<protein>
    <submittedName>
        <fullName evidence="5">T9SS type A sorting domain-containing protein</fullName>
    </submittedName>
</protein>
<proteinExistence type="predicted"/>
<dbReference type="SUPFAM" id="SSF56300">
    <property type="entry name" value="Metallo-dependent phosphatases"/>
    <property type="match status" value="1"/>
</dbReference>
<dbReference type="SMART" id="SM00560">
    <property type="entry name" value="LamGL"/>
    <property type="match status" value="1"/>
</dbReference>
<dbReference type="Gene3D" id="2.60.40.10">
    <property type="entry name" value="Immunoglobulins"/>
    <property type="match status" value="2"/>
</dbReference>
<dbReference type="Proteomes" id="UP000319836">
    <property type="component" value="Unassembled WGS sequence"/>
</dbReference>
<evidence type="ECO:0000256" key="1">
    <source>
        <dbReference type="ARBA" id="ARBA00022729"/>
    </source>
</evidence>
<dbReference type="InterPro" id="IPR051918">
    <property type="entry name" value="STPP_CPPED1"/>
</dbReference>
<dbReference type="AlphaFoldDB" id="A0A538U7L5"/>
<dbReference type="InterPro" id="IPR029052">
    <property type="entry name" value="Metallo-depent_PP-like"/>
</dbReference>
<evidence type="ECO:0000256" key="3">
    <source>
        <dbReference type="SAM" id="MobiDB-lite"/>
    </source>
</evidence>